<dbReference type="EC" id="3.1.3.18" evidence="4"/>
<dbReference type="InterPro" id="IPR023214">
    <property type="entry name" value="HAD_sf"/>
</dbReference>
<comment type="catalytic activity">
    <reaction evidence="1">
        <text>2-phosphoglycolate + H2O = glycolate + phosphate</text>
        <dbReference type="Rhea" id="RHEA:14369"/>
        <dbReference type="ChEBI" id="CHEBI:15377"/>
        <dbReference type="ChEBI" id="CHEBI:29805"/>
        <dbReference type="ChEBI" id="CHEBI:43474"/>
        <dbReference type="ChEBI" id="CHEBI:58033"/>
        <dbReference type="EC" id="3.1.3.18"/>
    </reaction>
</comment>
<dbReference type="Gene3D" id="3.40.50.1000">
    <property type="entry name" value="HAD superfamily/HAD-like"/>
    <property type="match status" value="1"/>
</dbReference>
<evidence type="ECO:0000256" key="2">
    <source>
        <dbReference type="ARBA" id="ARBA00004818"/>
    </source>
</evidence>
<dbReference type="InterPro" id="IPR036412">
    <property type="entry name" value="HAD-like_sf"/>
</dbReference>
<evidence type="ECO:0000256" key="3">
    <source>
        <dbReference type="ARBA" id="ARBA00006171"/>
    </source>
</evidence>
<dbReference type="SFLD" id="SFLDS00003">
    <property type="entry name" value="Haloacid_Dehalogenase"/>
    <property type="match status" value="1"/>
</dbReference>
<evidence type="ECO:0000256" key="4">
    <source>
        <dbReference type="ARBA" id="ARBA00013078"/>
    </source>
</evidence>
<dbReference type="OrthoDB" id="9793014at2"/>
<dbReference type="EMBL" id="MCGG01000025">
    <property type="protein sequence ID" value="OEJ67087.1"/>
    <property type="molecule type" value="Genomic_DNA"/>
</dbReference>
<comment type="pathway">
    <text evidence="2">Organic acid metabolism; glycolate biosynthesis; glycolate from 2-phosphoglycolate: step 1/1.</text>
</comment>
<dbReference type="AlphaFoldDB" id="A0A1E5Q7E5"/>
<name>A0A1E5Q7E5_9PROT</name>
<evidence type="ECO:0000313" key="6">
    <source>
        <dbReference type="Proteomes" id="UP000095347"/>
    </source>
</evidence>
<comment type="similarity">
    <text evidence="3">Belongs to the HAD-like hydrolase superfamily. CbbY/CbbZ/Gph/YieH family.</text>
</comment>
<keyword evidence="6" id="KW-1185">Reference proteome</keyword>
<reference evidence="6" key="1">
    <citation type="submission" date="2016-07" db="EMBL/GenBank/DDBJ databases">
        <authorList>
            <person name="Florea S."/>
            <person name="Webb J.S."/>
            <person name="Jaromczyk J."/>
            <person name="Schardl C.L."/>
        </authorList>
    </citation>
    <scope>NUCLEOTIDE SEQUENCE [LARGE SCALE GENOMIC DNA]</scope>
    <source>
        <strain evidence="6">MV-1</strain>
    </source>
</reference>
<sequence>MLFDAIFFDFDGVLVESADIKTDAFRVLYGQFGQDVVARCVAHHSYHAGISRVRKIQHYHSTFLHQSLSPKELDAWVGRYSDLVEAQVVAAPAVLGVEAFLHSASAQLPLFVISGTPQEELKRIVTARGWDGFFSEVHGSPRLKTDIIDDIAGRTNLDLSRVLFVGDAMTDFDAAKERGVAFLGRVAPHHDNPFSPGTEIVEDLTGLFQRVGM</sequence>
<accession>A0A1E5Q7E5</accession>
<dbReference type="PANTHER" id="PTHR43434:SF1">
    <property type="entry name" value="PHOSPHOGLYCOLATE PHOSPHATASE"/>
    <property type="match status" value="1"/>
</dbReference>
<gene>
    <name evidence="5" type="ORF">BEN30_09925</name>
</gene>
<protein>
    <recommendedName>
        <fullName evidence="4">phosphoglycolate phosphatase</fullName>
        <ecNumber evidence="4">3.1.3.18</ecNumber>
    </recommendedName>
</protein>
<dbReference type="STRING" id="28181.BEN30_09925"/>
<proteinExistence type="inferred from homology"/>
<dbReference type="InterPro" id="IPR023198">
    <property type="entry name" value="PGP-like_dom2"/>
</dbReference>
<dbReference type="Gene3D" id="1.10.150.240">
    <property type="entry name" value="Putative phosphatase, domain 2"/>
    <property type="match status" value="1"/>
</dbReference>
<dbReference type="InterPro" id="IPR050155">
    <property type="entry name" value="HAD-like_hydrolase_sf"/>
</dbReference>
<dbReference type="GO" id="GO:0005829">
    <property type="term" value="C:cytosol"/>
    <property type="evidence" value="ECO:0007669"/>
    <property type="project" value="TreeGrafter"/>
</dbReference>
<dbReference type="GO" id="GO:0008967">
    <property type="term" value="F:phosphoglycolate phosphatase activity"/>
    <property type="evidence" value="ECO:0007669"/>
    <property type="project" value="UniProtKB-EC"/>
</dbReference>
<evidence type="ECO:0000256" key="1">
    <source>
        <dbReference type="ARBA" id="ARBA00000830"/>
    </source>
</evidence>
<dbReference type="SUPFAM" id="SSF56784">
    <property type="entry name" value="HAD-like"/>
    <property type="match status" value="1"/>
</dbReference>
<dbReference type="SFLD" id="SFLDG01129">
    <property type="entry name" value="C1.5:_HAD__Beta-PGM__Phosphata"/>
    <property type="match status" value="1"/>
</dbReference>
<dbReference type="Proteomes" id="UP000095347">
    <property type="component" value="Unassembled WGS sequence"/>
</dbReference>
<dbReference type="GO" id="GO:0006281">
    <property type="term" value="P:DNA repair"/>
    <property type="evidence" value="ECO:0007669"/>
    <property type="project" value="TreeGrafter"/>
</dbReference>
<comment type="caution">
    <text evidence="5">The sequence shown here is derived from an EMBL/GenBank/DDBJ whole genome shotgun (WGS) entry which is preliminary data.</text>
</comment>
<organism evidence="5 6">
    <name type="scientific">Magnetovibrio blakemorei</name>
    <dbReference type="NCBI Taxonomy" id="28181"/>
    <lineage>
        <taxon>Bacteria</taxon>
        <taxon>Pseudomonadati</taxon>
        <taxon>Pseudomonadota</taxon>
        <taxon>Alphaproteobacteria</taxon>
        <taxon>Rhodospirillales</taxon>
        <taxon>Magnetovibrionaceae</taxon>
        <taxon>Magnetovibrio</taxon>
    </lineage>
</organism>
<dbReference type="Pfam" id="PF00702">
    <property type="entry name" value="Hydrolase"/>
    <property type="match status" value="1"/>
</dbReference>
<dbReference type="PANTHER" id="PTHR43434">
    <property type="entry name" value="PHOSPHOGLYCOLATE PHOSPHATASE"/>
    <property type="match status" value="1"/>
</dbReference>
<evidence type="ECO:0000313" key="5">
    <source>
        <dbReference type="EMBL" id="OEJ67087.1"/>
    </source>
</evidence>